<evidence type="ECO:0000256" key="1">
    <source>
        <dbReference type="SAM" id="MobiDB-lite"/>
    </source>
</evidence>
<feature type="region of interest" description="Disordered" evidence="1">
    <location>
        <begin position="232"/>
        <end position="255"/>
    </location>
</feature>
<dbReference type="GO" id="GO:0006998">
    <property type="term" value="P:nuclear envelope organization"/>
    <property type="evidence" value="ECO:0007669"/>
    <property type="project" value="TreeGrafter"/>
</dbReference>
<feature type="region of interest" description="Disordered" evidence="1">
    <location>
        <begin position="331"/>
        <end position="461"/>
    </location>
</feature>
<dbReference type="GO" id="GO:0071595">
    <property type="term" value="C:Nem1-Spo7 phosphatase complex"/>
    <property type="evidence" value="ECO:0007669"/>
    <property type="project" value="TreeGrafter"/>
</dbReference>
<evidence type="ECO:0000256" key="2">
    <source>
        <dbReference type="SAM" id="Phobius"/>
    </source>
</evidence>
<feature type="transmembrane region" description="Helical" evidence="2">
    <location>
        <begin position="95"/>
        <end position="115"/>
    </location>
</feature>
<name>A0A9P8LGR0_9PEZI</name>
<feature type="region of interest" description="Disordered" evidence="1">
    <location>
        <begin position="1"/>
        <end position="50"/>
    </location>
</feature>
<comment type="caution">
    <text evidence="3">The sequence shown here is derived from an EMBL/GenBank/DDBJ whole genome shotgun (WGS) entry which is preliminary data.</text>
</comment>
<feature type="compositionally biased region" description="Low complexity" evidence="1">
    <location>
        <begin position="360"/>
        <end position="375"/>
    </location>
</feature>
<dbReference type="PANTHER" id="PTHR28249">
    <property type="entry name" value="SPORULATION-SPECIFIC PROTEIN SPO7"/>
    <property type="match status" value="1"/>
</dbReference>
<evidence type="ECO:0000313" key="4">
    <source>
        <dbReference type="Proteomes" id="UP000750711"/>
    </source>
</evidence>
<feature type="compositionally biased region" description="Basic residues" evidence="1">
    <location>
        <begin position="345"/>
        <end position="357"/>
    </location>
</feature>
<dbReference type="GO" id="GO:0004721">
    <property type="term" value="F:phosphoprotein phosphatase activity"/>
    <property type="evidence" value="ECO:0007669"/>
    <property type="project" value="TreeGrafter"/>
</dbReference>
<keyword evidence="4" id="KW-1185">Reference proteome</keyword>
<evidence type="ECO:0008006" key="5">
    <source>
        <dbReference type="Google" id="ProtNLM"/>
    </source>
</evidence>
<feature type="transmembrane region" description="Helical" evidence="2">
    <location>
        <begin position="135"/>
        <end position="153"/>
    </location>
</feature>
<dbReference type="Proteomes" id="UP000750711">
    <property type="component" value="Unassembled WGS sequence"/>
</dbReference>
<keyword evidence="2" id="KW-1133">Transmembrane helix</keyword>
<dbReference type="Pfam" id="PF03907">
    <property type="entry name" value="Spo7"/>
    <property type="match status" value="1"/>
</dbReference>
<evidence type="ECO:0000313" key="3">
    <source>
        <dbReference type="EMBL" id="KAH0565206.1"/>
    </source>
</evidence>
<reference evidence="3" key="1">
    <citation type="submission" date="2021-03" db="EMBL/GenBank/DDBJ databases">
        <title>Comparative genomics and phylogenomic investigation of the class Geoglossomycetes provide insights into ecological specialization and systematics.</title>
        <authorList>
            <person name="Melie T."/>
            <person name="Pirro S."/>
            <person name="Miller A.N."/>
            <person name="Quandt A."/>
        </authorList>
    </citation>
    <scope>NUCLEOTIDE SEQUENCE</scope>
    <source>
        <strain evidence="3">CAQ_001_2017</strain>
    </source>
</reference>
<sequence length="461" mass="51666">MSESKLDQIVKGAPSSNAALLPAARLPSPSESGGPSTHTHHHSHVAGTSPPLLSSDPLSTLPSSPPQIYLNLLILEASFRSQYLTLRDRRRQHTFFLFLLSLWIGYCVYFVFLRPREDGQIGGSVYWVVDMGHKVALMGGVVTGILLWGTGQFERGIRWPRRWVGVANRGLRGINSKVVIIKGPWWKEMFSTLSLLFPYSSLFPSEASSYVPAESSHYQSLKKRPISSGLNEQLRPHRRNVSRDHSDDDGSILPGEDLAPGGDYIKLLLLPKPFSPDFRENWELYRSEYWEKENERRARLRQNLRQRQIEIAKQEGGWLWWAGWRGWKRAKGTGAKGMDTEKTNPQRHHTRDTKNRRPGSASSISHSRTSSRSSTPTPDLEEHPTSERTRQSGTAGSSGRRKKNKSTSSTGSTRVARLTVAKSRTSTPSLPEDPPTLGRSSSRKSFSSGNESERSLNSLSD</sequence>
<organism evidence="3 4">
    <name type="scientific">Trichoglossum hirsutum</name>
    <dbReference type="NCBI Taxonomy" id="265104"/>
    <lineage>
        <taxon>Eukaryota</taxon>
        <taxon>Fungi</taxon>
        <taxon>Dikarya</taxon>
        <taxon>Ascomycota</taxon>
        <taxon>Pezizomycotina</taxon>
        <taxon>Geoglossomycetes</taxon>
        <taxon>Geoglossales</taxon>
        <taxon>Geoglossaceae</taxon>
        <taxon>Trichoglossum</taxon>
    </lineage>
</organism>
<keyword evidence="2" id="KW-0472">Membrane</keyword>
<accession>A0A9P8LGR0</accession>
<feature type="compositionally biased region" description="Low complexity" evidence="1">
    <location>
        <begin position="13"/>
        <end position="37"/>
    </location>
</feature>
<keyword evidence="2" id="KW-0812">Transmembrane</keyword>
<dbReference type="InterPro" id="IPR005605">
    <property type="entry name" value="Spo7"/>
</dbReference>
<proteinExistence type="predicted"/>
<gene>
    <name evidence="3" type="ORF">GP486_001406</name>
</gene>
<feature type="compositionally biased region" description="Basic and acidic residues" evidence="1">
    <location>
        <begin position="380"/>
        <end position="390"/>
    </location>
</feature>
<dbReference type="EMBL" id="JAGHQM010000124">
    <property type="protein sequence ID" value="KAH0565206.1"/>
    <property type="molecule type" value="Genomic_DNA"/>
</dbReference>
<dbReference type="PANTHER" id="PTHR28249:SF1">
    <property type="entry name" value="SPORULATION-SPECIFIC PROTEIN SPO7"/>
    <property type="match status" value="1"/>
</dbReference>
<dbReference type="GO" id="GO:0019888">
    <property type="term" value="F:protein phosphatase regulator activity"/>
    <property type="evidence" value="ECO:0007669"/>
    <property type="project" value="InterPro"/>
</dbReference>
<protein>
    <recommendedName>
        <fullName evidence="5">Spo7-like protein</fullName>
    </recommendedName>
</protein>
<dbReference type="AlphaFoldDB" id="A0A9P8LGR0"/>